<dbReference type="Proteomes" id="UP001415857">
    <property type="component" value="Unassembled WGS sequence"/>
</dbReference>
<evidence type="ECO:0000313" key="2">
    <source>
        <dbReference type="EMBL" id="KAK9279380.1"/>
    </source>
</evidence>
<dbReference type="InterPro" id="IPR001509">
    <property type="entry name" value="Epimerase_deHydtase"/>
</dbReference>
<dbReference type="Gene3D" id="3.40.50.720">
    <property type="entry name" value="NAD(P)-binding Rossmann-like Domain"/>
    <property type="match status" value="1"/>
</dbReference>
<dbReference type="Pfam" id="PF01370">
    <property type="entry name" value="Epimerase"/>
    <property type="match status" value="1"/>
</dbReference>
<evidence type="ECO:0000259" key="1">
    <source>
        <dbReference type="Pfam" id="PF01370"/>
    </source>
</evidence>
<reference evidence="2 3" key="1">
    <citation type="journal article" date="2024" name="Plant J.">
        <title>Genome sequences and population genomics reveal climatic adaptation and genomic divergence between two closely related sweetgum species.</title>
        <authorList>
            <person name="Xu W.Q."/>
            <person name="Ren C.Q."/>
            <person name="Zhang X.Y."/>
            <person name="Comes H.P."/>
            <person name="Liu X.H."/>
            <person name="Li Y.G."/>
            <person name="Kettle C.J."/>
            <person name="Jalonen R."/>
            <person name="Gaisberger H."/>
            <person name="Ma Y.Z."/>
            <person name="Qiu Y.X."/>
        </authorList>
    </citation>
    <scope>NUCLEOTIDE SEQUENCE [LARGE SCALE GENOMIC DNA]</scope>
    <source>
        <strain evidence="2">Hangzhou</strain>
    </source>
</reference>
<dbReference type="AlphaFoldDB" id="A0AAP0RNA8"/>
<gene>
    <name evidence="2" type="ORF">L1049_013059</name>
</gene>
<name>A0AAP0RNA8_LIQFO</name>
<evidence type="ECO:0000313" key="3">
    <source>
        <dbReference type="Proteomes" id="UP001415857"/>
    </source>
</evidence>
<dbReference type="EMBL" id="JBBPBK010000008">
    <property type="protein sequence ID" value="KAK9279380.1"/>
    <property type="molecule type" value="Genomic_DNA"/>
</dbReference>
<feature type="domain" description="NAD-dependent epimerase/dehydratase" evidence="1">
    <location>
        <begin position="16"/>
        <end position="84"/>
    </location>
</feature>
<dbReference type="InterPro" id="IPR036291">
    <property type="entry name" value="NAD(P)-bd_dom_sf"/>
</dbReference>
<sequence>MAGLNLDGKAITPLTICLIGGGGSIGSHLCEKLMAETSHKAIVVDVSSEKISHLLEKSCSWFGRIEFHKINIKNDSRLETLIRTSDLGVFLYM</sequence>
<comment type="caution">
    <text evidence="2">The sequence shown here is derived from an EMBL/GenBank/DDBJ whole genome shotgun (WGS) entry which is preliminary data.</text>
</comment>
<dbReference type="SUPFAM" id="SSF51735">
    <property type="entry name" value="NAD(P)-binding Rossmann-fold domains"/>
    <property type="match status" value="1"/>
</dbReference>
<proteinExistence type="predicted"/>
<organism evidence="2 3">
    <name type="scientific">Liquidambar formosana</name>
    <name type="common">Formosan gum</name>
    <dbReference type="NCBI Taxonomy" id="63359"/>
    <lineage>
        <taxon>Eukaryota</taxon>
        <taxon>Viridiplantae</taxon>
        <taxon>Streptophyta</taxon>
        <taxon>Embryophyta</taxon>
        <taxon>Tracheophyta</taxon>
        <taxon>Spermatophyta</taxon>
        <taxon>Magnoliopsida</taxon>
        <taxon>eudicotyledons</taxon>
        <taxon>Gunneridae</taxon>
        <taxon>Pentapetalae</taxon>
        <taxon>Saxifragales</taxon>
        <taxon>Altingiaceae</taxon>
        <taxon>Liquidambar</taxon>
    </lineage>
</organism>
<accession>A0AAP0RNA8</accession>
<protein>
    <recommendedName>
        <fullName evidence="1">NAD-dependent epimerase/dehydratase domain-containing protein</fullName>
    </recommendedName>
</protein>
<keyword evidence="3" id="KW-1185">Reference proteome</keyword>